<organism evidence="2 3">
    <name type="scientific">Clostridium tagluense</name>
    <dbReference type="NCBI Taxonomy" id="360422"/>
    <lineage>
        <taxon>Bacteria</taxon>
        <taxon>Bacillati</taxon>
        <taxon>Bacillota</taxon>
        <taxon>Clostridia</taxon>
        <taxon>Eubacteriales</taxon>
        <taxon>Clostridiaceae</taxon>
        <taxon>Clostridium</taxon>
    </lineage>
</organism>
<reference evidence="2 3" key="1">
    <citation type="submission" date="2018-11" db="EMBL/GenBank/DDBJ databases">
        <title>Genome sequencing and assembly of Clostridium tagluense strain A121.</title>
        <authorList>
            <person name="Murakami T."/>
            <person name="Segawa T."/>
            <person name="Shcherbakova V.A."/>
            <person name="Mori H."/>
            <person name="Yoshimura Y."/>
        </authorList>
    </citation>
    <scope>NUCLEOTIDE SEQUENCE [LARGE SCALE GENOMIC DNA]</scope>
    <source>
        <strain evidence="2 3">A121</strain>
    </source>
</reference>
<dbReference type="Proteomes" id="UP000287872">
    <property type="component" value="Unassembled WGS sequence"/>
</dbReference>
<name>A0A401UH98_9CLOT</name>
<feature type="transmembrane region" description="Helical" evidence="1">
    <location>
        <begin position="7"/>
        <end position="25"/>
    </location>
</feature>
<keyword evidence="3" id="KW-1185">Reference proteome</keyword>
<dbReference type="EMBL" id="BHYK01000002">
    <property type="protein sequence ID" value="GCD08852.1"/>
    <property type="molecule type" value="Genomic_DNA"/>
</dbReference>
<keyword evidence="1" id="KW-1133">Transmembrane helix</keyword>
<gene>
    <name evidence="2" type="ORF">Ctaglu_04750</name>
</gene>
<protein>
    <submittedName>
        <fullName evidence="2">Uncharacterized protein</fullName>
    </submittedName>
</protein>
<accession>A0A401UH98</accession>
<proteinExistence type="predicted"/>
<evidence type="ECO:0000256" key="1">
    <source>
        <dbReference type="SAM" id="Phobius"/>
    </source>
</evidence>
<dbReference type="OrthoDB" id="1921805at2"/>
<dbReference type="AlphaFoldDB" id="A0A401UH98"/>
<dbReference type="RefSeq" id="WP_124997708.1">
    <property type="nucleotide sequence ID" value="NZ_BHYK01000002.1"/>
</dbReference>
<comment type="caution">
    <text evidence="2">The sequence shown here is derived from an EMBL/GenBank/DDBJ whole genome shotgun (WGS) entry which is preliminary data.</text>
</comment>
<evidence type="ECO:0000313" key="3">
    <source>
        <dbReference type="Proteomes" id="UP000287872"/>
    </source>
</evidence>
<sequence>MGKDVKTALLSVLIIITTFIIIRRFTVLHLEFKNIDLPTKASRQIGDMSTHKWITVKKMSKKYNISEERIFKTLEIVPQKGDENLYIKDLGKKYNKPLKDMKDNLKKIIENDKNIQGNRDIEGKKHE</sequence>
<keyword evidence="1" id="KW-0812">Transmembrane</keyword>
<keyword evidence="1" id="KW-0472">Membrane</keyword>
<evidence type="ECO:0000313" key="2">
    <source>
        <dbReference type="EMBL" id="GCD08852.1"/>
    </source>
</evidence>